<comment type="caution">
    <text evidence="14">The sequence shown here is derived from an EMBL/GenBank/DDBJ whole genome shotgun (WGS) entry which is preliminary data.</text>
</comment>
<dbReference type="SUPFAM" id="SSF55307">
    <property type="entry name" value="Tubulin C-terminal domain-like"/>
    <property type="match status" value="1"/>
</dbReference>
<evidence type="ECO:0000256" key="2">
    <source>
        <dbReference type="ARBA" id="ARBA00004245"/>
    </source>
</evidence>
<dbReference type="Gene3D" id="3.30.1330.20">
    <property type="entry name" value="Tubulin/FtsZ, C-terminal domain"/>
    <property type="match status" value="1"/>
</dbReference>
<dbReference type="SMART" id="SM00864">
    <property type="entry name" value="Tubulin"/>
    <property type="match status" value="1"/>
</dbReference>
<evidence type="ECO:0000256" key="1">
    <source>
        <dbReference type="ARBA" id="ARBA00001946"/>
    </source>
</evidence>
<reference evidence="14" key="1">
    <citation type="submission" date="2023-03" db="EMBL/GenBank/DDBJ databases">
        <title>Chromosome-scale reference genome and RAD-based genetic map of yellow starthistle (Centaurea solstitialis) reveal putative structural variation and QTLs associated with invader traits.</title>
        <authorList>
            <person name="Reatini B."/>
            <person name="Cang F.A."/>
            <person name="Jiang Q."/>
            <person name="Mckibben M.T.W."/>
            <person name="Barker M.S."/>
            <person name="Rieseberg L.H."/>
            <person name="Dlugosch K.M."/>
        </authorList>
    </citation>
    <scope>NUCLEOTIDE SEQUENCE</scope>
    <source>
        <strain evidence="14">CAN-66</strain>
        <tissue evidence="14">Leaf</tissue>
    </source>
</reference>
<dbReference type="Gene3D" id="1.10.287.600">
    <property type="entry name" value="Helix hairpin bin"/>
    <property type="match status" value="1"/>
</dbReference>
<accession>A0AA38SV29</accession>
<dbReference type="FunFam" id="1.10.287.600:FF:000002">
    <property type="entry name" value="Tubulin beta chain"/>
    <property type="match status" value="1"/>
</dbReference>
<gene>
    <name evidence="14" type="ORF">OSB04_028922</name>
</gene>
<dbReference type="FunFam" id="3.40.50.1440:FF:000005">
    <property type="entry name" value="Tubulin beta chain"/>
    <property type="match status" value="1"/>
</dbReference>
<dbReference type="PANTHER" id="PTHR11588">
    <property type="entry name" value="TUBULIN"/>
    <property type="match status" value="1"/>
</dbReference>
<dbReference type="InterPro" id="IPR013838">
    <property type="entry name" value="Beta-tubulin_BS"/>
</dbReference>
<dbReference type="GO" id="GO:0005874">
    <property type="term" value="C:microtubule"/>
    <property type="evidence" value="ECO:0007669"/>
    <property type="project" value="UniProtKB-KW"/>
</dbReference>
<evidence type="ECO:0000259" key="12">
    <source>
        <dbReference type="SMART" id="SM00864"/>
    </source>
</evidence>
<dbReference type="InterPro" id="IPR008280">
    <property type="entry name" value="Tub_FtsZ_C"/>
</dbReference>
<dbReference type="Proteomes" id="UP001172457">
    <property type="component" value="Chromosome 7"/>
</dbReference>
<comment type="function">
    <text evidence="10 11">Tubulin is the major constituent of microtubules, a cylinder consisting of laterally associated linear protofilaments composed of alpha- and beta-tubulin heterodimers. Microtubules grow by the addition of GTP-tubulin dimers to the microtubule end, where a stabilizing cap forms. Below the cap, tubulin dimers are in GDP-bound state, owing to GTPase activity of alpha-tubulin.</text>
</comment>
<protein>
    <recommendedName>
        <fullName evidence="11">Tubulin beta chain</fullName>
    </recommendedName>
</protein>
<dbReference type="Pfam" id="PF00091">
    <property type="entry name" value="Tubulin"/>
    <property type="match status" value="1"/>
</dbReference>
<dbReference type="Pfam" id="PF03953">
    <property type="entry name" value="Tubulin_C"/>
    <property type="match status" value="1"/>
</dbReference>
<dbReference type="SUPFAM" id="SSF52490">
    <property type="entry name" value="Tubulin nucleotide-binding domain-like"/>
    <property type="match status" value="1"/>
</dbReference>
<proteinExistence type="inferred from homology"/>
<comment type="subcellular location">
    <subcellularLocation>
        <location evidence="2">Cytoplasm</location>
        <location evidence="2">Cytoskeleton</location>
    </subcellularLocation>
</comment>
<evidence type="ECO:0000259" key="13">
    <source>
        <dbReference type="SMART" id="SM00865"/>
    </source>
</evidence>
<dbReference type="EMBL" id="JARYMX010000007">
    <property type="protein sequence ID" value="KAJ9542416.1"/>
    <property type="molecule type" value="Genomic_DNA"/>
</dbReference>
<dbReference type="AlphaFoldDB" id="A0AA38SV29"/>
<evidence type="ECO:0000256" key="7">
    <source>
        <dbReference type="ARBA" id="ARBA00022842"/>
    </source>
</evidence>
<sequence>MREILHIQGGQCGNQIGSKFWEVICDEHGVDPNGRCTGSDLQRERLNVYYREASSGRYVPRAVLMDLEPGTMDSIKGGRYGHIFRPDNYVFGQSGAGSNWAKGHYTEGAELIDSVLDVVRKEAENCDLLQGFQVCHSLGGGTGSGMGTLLINKIKEEYADRMMLTFSVFPSAKVSETVVEPYNTTLSVHQLVENTDECMVLDNEALYDICYKTLRVTSPSFGDLNHLISATMSGVTCCLRFPGQLNSDLRKLAVNLTPFPRLHFFMVEHDVCGGPTQRPIPDVRRHVSRKDEHQGGRRQMMKLQNKNSSRFVEWIPNNVQSSVCDVPPTGMKMSSTFIGNSTSIQHLFRRVSDQFTTMFRRKAFLHWYTEEGMDEMEFTEAEGNMNDLIAEYQQYQDSTLEEEYDDE</sequence>
<evidence type="ECO:0000256" key="8">
    <source>
        <dbReference type="ARBA" id="ARBA00023134"/>
    </source>
</evidence>
<comment type="cofactor">
    <cofactor evidence="1">
        <name>Mg(2+)</name>
        <dbReference type="ChEBI" id="CHEBI:18420"/>
    </cofactor>
</comment>
<evidence type="ECO:0000256" key="4">
    <source>
        <dbReference type="ARBA" id="ARBA00022490"/>
    </source>
</evidence>
<keyword evidence="6 11" id="KW-0547">Nucleotide-binding</keyword>
<evidence type="ECO:0000256" key="11">
    <source>
        <dbReference type="RuleBase" id="RU000352"/>
    </source>
</evidence>
<dbReference type="GO" id="GO:0007017">
    <property type="term" value="P:microtubule-based process"/>
    <property type="evidence" value="ECO:0007669"/>
    <property type="project" value="InterPro"/>
</dbReference>
<keyword evidence="8 11" id="KW-0342">GTP-binding</keyword>
<keyword evidence="5 11" id="KW-0493">Microtubule</keyword>
<dbReference type="InterPro" id="IPR036525">
    <property type="entry name" value="Tubulin/FtsZ_GTPase_sf"/>
</dbReference>
<dbReference type="PROSITE" id="PS00227">
    <property type="entry name" value="TUBULIN"/>
    <property type="match status" value="1"/>
</dbReference>
<keyword evidence="9" id="KW-0206">Cytoskeleton</keyword>
<organism evidence="14 15">
    <name type="scientific">Centaurea solstitialis</name>
    <name type="common">yellow star-thistle</name>
    <dbReference type="NCBI Taxonomy" id="347529"/>
    <lineage>
        <taxon>Eukaryota</taxon>
        <taxon>Viridiplantae</taxon>
        <taxon>Streptophyta</taxon>
        <taxon>Embryophyta</taxon>
        <taxon>Tracheophyta</taxon>
        <taxon>Spermatophyta</taxon>
        <taxon>Magnoliopsida</taxon>
        <taxon>eudicotyledons</taxon>
        <taxon>Gunneridae</taxon>
        <taxon>Pentapetalae</taxon>
        <taxon>asterids</taxon>
        <taxon>campanulids</taxon>
        <taxon>Asterales</taxon>
        <taxon>Asteraceae</taxon>
        <taxon>Carduoideae</taxon>
        <taxon>Cardueae</taxon>
        <taxon>Centaureinae</taxon>
        <taxon>Centaurea</taxon>
    </lineage>
</organism>
<evidence type="ECO:0000313" key="14">
    <source>
        <dbReference type="EMBL" id="KAJ9542416.1"/>
    </source>
</evidence>
<dbReference type="PROSITE" id="PS00228">
    <property type="entry name" value="TUBULIN_B_AUTOREG"/>
    <property type="match status" value="1"/>
</dbReference>
<keyword evidence="4" id="KW-0963">Cytoplasm</keyword>
<evidence type="ECO:0000256" key="10">
    <source>
        <dbReference type="ARBA" id="ARBA00034296"/>
    </source>
</evidence>
<keyword evidence="7" id="KW-0460">Magnesium</keyword>
<dbReference type="InterPro" id="IPR003008">
    <property type="entry name" value="Tubulin_FtsZ_GTPase"/>
</dbReference>
<dbReference type="CDD" id="cd02187">
    <property type="entry name" value="beta_tubulin"/>
    <property type="match status" value="1"/>
</dbReference>
<dbReference type="InterPro" id="IPR002453">
    <property type="entry name" value="Beta_tubulin"/>
</dbReference>
<comment type="subunit">
    <text evidence="11">Dimer of alpha and beta chains. A typical microtubule is a hollow water-filled tube with an outer diameter of 25 nm and an inner diameter of 15 nM. Alpha-beta heterodimers associate head-to-tail to form protofilaments running lengthwise along the microtubule wall with the beta-tubulin subunit facing the microtubule plus end conferring a structural polarity. Microtubules usually have 13 protofilaments but different protofilament numbers can be found in some organisms and specialized cells.</text>
</comment>
<feature type="domain" description="Tubulin/FtsZ 2-layer sandwich" evidence="13">
    <location>
        <begin position="245"/>
        <end position="353"/>
    </location>
</feature>
<dbReference type="SMART" id="SM00865">
    <property type="entry name" value="Tubulin_C"/>
    <property type="match status" value="1"/>
</dbReference>
<dbReference type="GO" id="GO:0003924">
    <property type="term" value="F:GTPase activity"/>
    <property type="evidence" value="ECO:0007669"/>
    <property type="project" value="InterPro"/>
</dbReference>
<evidence type="ECO:0000256" key="3">
    <source>
        <dbReference type="ARBA" id="ARBA00009636"/>
    </source>
</evidence>
<feature type="domain" description="Tubulin/FtsZ GTPase" evidence="12">
    <location>
        <begin position="46"/>
        <end position="243"/>
    </location>
</feature>
<dbReference type="Gene3D" id="3.40.50.1440">
    <property type="entry name" value="Tubulin/FtsZ, GTPase domain"/>
    <property type="match status" value="1"/>
</dbReference>
<dbReference type="InterPro" id="IPR023123">
    <property type="entry name" value="Tubulin_C"/>
</dbReference>
<dbReference type="InterPro" id="IPR018316">
    <property type="entry name" value="Tubulin/FtsZ_2-layer-sand-dom"/>
</dbReference>
<dbReference type="PRINTS" id="PR01161">
    <property type="entry name" value="TUBULIN"/>
</dbReference>
<dbReference type="InterPro" id="IPR037103">
    <property type="entry name" value="Tubulin/FtsZ-like_C"/>
</dbReference>
<keyword evidence="15" id="KW-1185">Reference proteome</keyword>
<dbReference type="GO" id="GO:0005525">
    <property type="term" value="F:GTP binding"/>
    <property type="evidence" value="ECO:0007669"/>
    <property type="project" value="UniProtKB-UniRule"/>
</dbReference>
<dbReference type="InterPro" id="IPR017975">
    <property type="entry name" value="Tubulin_CS"/>
</dbReference>
<name>A0AA38SV29_9ASTR</name>
<evidence type="ECO:0000313" key="15">
    <source>
        <dbReference type="Proteomes" id="UP001172457"/>
    </source>
</evidence>
<comment type="similarity">
    <text evidence="3 11">Belongs to the tubulin family.</text>
</comment>
<dbReference type="InterPro" id="IPR000217">
    <property type="entry name" value="Tubulin"/>
</dbReference>
<dbReference type="GO" id="GO:0005200">
    <property type="term" value="F:structural constituent of cytoskeleton"/>
    <property type="evidence" value="ECO:0007669"/>
    <property type="project" value="InterPro"/>
</dbReference>
<evidence type="ECO:0000256" key="6">
    <source>
        <dbReference type="ARBA" id="ARBA00022741"/>
    </source>
</evidence>
<evidence type="ECO:0000256" key="9">
    <source>
        <dbReference type="ARBA" id="ARBA00023212"/>
    </source>
</evidence>
<evidence type="ECO:0000256" key="5">
    <source>
        <dbReference type="ARBA" id="ARBA00022701"/>
    </source>
</evidence>
<dbReference type="PRINTS" id="PR01163">
    <property type="entry name" value="BETATUBULIN"/>
</dbReference>